<organism evidence="1 2">
    <name type="scientific">Streptomyces luteogriseus</name>
    <dbReference type="NCBI Taxonomy" id="68233"/>
    <lineage>
        <taxon>Bacteria</taxon>
        <taxon>Bacillati</taxon>
        <taxon>Actinomycetota</taxon>
        <taxon>Actinomycetes</taxon>
        <taxon>Kitasatosporales</taxon>
        <taxon>Streptomycetaceae</taxon>
        <taxon>Streptomyces</taxon>
    </lineage>
</organism>
<keyword evidence="2" id="KW-1185">Reference proteome</keyword>
<dbReference type="AlphaFoldDB" id="A0A7W7DLH4"/>
<evidence type="ECO:0000313" key="2">
    <source>
        <dbReference type="Proteomes" id="UP000565089"/>
    </source>
</evidence>
<accession>A0A7W7DLH4</accession>
<gene>
    <name evidence="1" type="ORF">BJ965_002602</name>
</gene>
<reference evidence="1 2" key="1">
    <citation type="submission" date="2020-08" db="EMBL/GenBank/DDBJ databases">
        <title>Sequencing the genomes of 1000 actinobacteria strains.</title>
        <authorList>
            <person name="Klenk H.-P."/>
        </authorList>
    </citation>
    <scope>NUCLEOTIDE SEQUENCE [LARGE SCALE GENOMIC DNA]</scope>
    <source>
        <strain evidence="1 2">DSM 40483</strain>
    </source>
</reference>
<name>A0A7W7DLH4_9ACTN</name>
<protein>
    <submittedName>
        <fullName evidence="1">Uncharacterized protein</fullName>
    </submittedName>
</protein>
<comment type="caution">
    <text evidence="1">The sequence shown here is derived from an EMBL/GenBank/DDBJ whole genome shotgun (WGS) entry which is preliminary data.</text>
</comment>
<sequence length="87" mass="9895">MDVFHSCRAGEGVLCCVWNGCGHSVAFWGVAYLPLCKHELLQRLPVARGVRLMAFNLGPQLRKYFVYPEFTDYDVIPGAFKDDWRVG</sequence>
<dbReference type="Proteomes" id="UP000565089">
    <property type="component" value="Unassembled WGS sequence"/>
</dbReference>
<proteinExistence type="predicted"/>
<evidence type="ECO:0000313" key="1">
    <source>
        <dbReference type="EMBL" id="MBB4712720.1"/>
    </source>
</evidence>
<dbReference type="EMBL" id="JACHMS010000001">
    <property type="protein sequence ID" value="MBB4712720.1"/>
    <property type="molecule type" value="Genomic_DNA"/>
</dbReference>